<dbReference type="AlphaFoldDB" id="A0ABD0YFH3"/>
<dbReference type="EMBL" id="JBFDAA010000008">
    <property type="protein sequence ID" value="KAL1130000.1"/>
    <property type="molecule type" value="Genomic_DNA"/>
</dbReference>
<dbReference type="SUPFAM" id="SSF56317">
    <property type="entry name" value="Carbon-nitrogen hydrolase"/>
    <property type="match status" value="1"/>
</dbReference>
<organism evidence="3 4">
    <name type="scientific">Ranatra chinensis</name>
    <dbReference type="NCBI Taxonomy" id="642074"/>
    <lineage>
        <taxon>Eukaryota</taxon>
        <taxon>Metazoa</taxon>
        <taxon>Ecdysozoa</taxon>
        <taxon>Arthropoda</taxon>
        <taxon>Hexapoda</taxon>
        <taxon>Insecta</taxon>
        <taxon>Pterygota</taxon>
        <taxon>Neoptera</taxon>
        <taxon>Paraneoptera</taxon>
        <taxon>Hemiptera</taxon>
        <taxon>Heteroptera</taxon>
        <taxon>Panheteroptera</taxon>
        <taxon>Nepomorpha</taxon>
        <taxon>Nepidae</taxon>
        <taxon>Ranatrinae</taxon>
        <taxon>Ranatra</taxon>
    </lineage>
</organism>
<evidence type="ECO:0000256" key="1">
    <source>
        <dbReference type="ARBA" id="ARBA00022801"/>
    </source>
</evidence>
<feature type="domain" description="CN hydrolase" evidence="2">
    <location>
        <begin position="1"/>
        <end position="215"/>
    </location>
</feature>
<reference evidence="3 4" key="1">
    <citation type="submission" date="2024-07" db="EMBL/GenBank/DDBJ databases">
        <title>Chromosome-level genome assembly of the water stick insect Ranatra chinensis (Heteroptera: Nepidae).</title>
        <authorList>
            <person name="Liu X."/>
        </authorList>
    </citation>
    <scope>NUCLEOTIDE SEQUENCE [LARGE SCALE GENOMIC DNA]</scope>
    <source>
        <strain evidence="3">Cailab_2021Rc</strain>
        <tissue evidence="3">Muscle</tissue>
    </source>
</reference>
<dbReference type="InterPro" id="IPR045254">
    <property type="entry name" value="Nit1/2_C-N_Hydrolase"/>
</dbReference>
<name>A0ABD0YFH3_9HEMI</name>
<dbReference type="Pfam" id="PF00795">
    <property type="entry name" value="CN_hydrolase"/>
    <property type="match status" value="1"/>
</dbReference>
<dbReference type="GO" id="GO:0016787">
    <property type="term" value="F:hydrolase activity"/>
    <property type="evidence" value="ECO:0007669"/>
    <property type="project" value="UniProtKB-KW"/>
</dbReference>
<proteinExistence type="predicted"/>
<dbReference type="InterPro" id="IPR003010">
    <property type="entry name" value="C-N_Hydrolase"/>
</dbReference>
<dbReference type="InterPro" id="IPR001110">
    <property type="entry name" value="UPF0012_CS"/>
</dbReference>
<comment type="caution">
    <text evidence="3">The sequence shown here is derived from an EMBL/GenBank/DDBJ whole genome shotgun (WGS) entry which is preliminary data.</text>
</comment>
<evidence type="ECO:0000259" key="2">
    <source>
        <dbReference type="PROSITE" id="PS50263"/>
    </source>
</evidence>
<sequence length="301" mass="33770">IVFLPEAFDFISENKEEALKNAESLEGELISRFRLLAKDNDAWLSLGGFHEKVSDTKIANTHIIINNSGDIVETYRKVHLFDVNIPAKGVKLQESKIVEGGDKIVSPVQTPFGNIGLSICYDLRFPEMGMMLKNLGADILTYPSAFTYATGSLHWETLLRTRAIENQVYVVAAAQCGKHNSKRTSWGHSMVVDPNGTIIGQCPEGIGFTLALIEPSIIGNLSQEMPVWDHRRNDLYPTLLPLNNKKSVTIRNPNQHFQFGQVSVNSDAIFYNTDLTVAFTNKRCIVPGRILFFFLYILFFL</sequence>
<feature type="non-terminal residue" evidence="3">
    <location>
        <position position="1"/>
    </location>
</feature>
<keyword evidence="1" id="KW-0378">Hydrolase</keyword>
<protein>
    <recommendedName>
        <fullName evidence="2">CN hydrolase domain-containing protein</fullName>
    </recommendedName>
</protein>
<dbReference type="InterPro" id="IPR036526">
    <property type="entry name" value="C-N_Hydrolase_sf"/>
</dbReference>
<keyword evidence="4" id="KW-1185">Reference proteome</keyword>
<gene>
    <name evidence="3" type="ORF">AAG570_012943</name>
</gene>
<dbReference type="PANTHER" id="PTHR23088:SF27">
    <property type="entry name" value="DEAMINATED GLUTATHIONE AMIDASE"/>
    <property type="match status" value="1"/>
</dbReference>
<accession>A0ABD0YFH3</accession>
<dbReference type="Gene3D" id="3.60.110.10">
    <property type="entry name" value="Carbon-nitrogen hydrolase"/>
    <property type="match status" value="1"/>
</dbReference>
<dbReference type="PROSITE" id="PS50263">
    <property type="entry name" value="CN_HYDROLASE"/>
    <property type="match status" value="1"/>
</dbReference>
<dbReference type="PROSITE" id="PS01227">
    <property type="entry name" value="UPF0012"/>
    <property type="match status" value="1"/>
</dbReference>
<evidence type="ECO:0000313" key="3">
    <source>
        <dbReference type="EMBL" id="KAL1130000.1"/>
    </source>
</evidence>
<dbReference type="CDD" id="cd07572">
    <property type="entry name" value="nit"/>
    <property type="match status" value="1"/>
</dbReference>
<dbReference type="Proteomes" id="UP001558652">
    <property type="component" value="Unassembled WGS sequence"/>
</dbReference>
<dbReference type="PANTHER" id="PTHR23088">
    <property type="entry name" value="NITRILASE-RELATED"/>
    <property type="match status" value="1"/>
</dbReference>
<evidence type="ECO:0000313" key="4">
    <source>
        <dbReference type="Proteomes" id="UP001558652"/>
    </source>
</evidence>